<dbReference type="AlphaFoldDB" id="A0A6I0FQI3"/>
<dbReference type="GO" id="GO:0051301">
    <property type="term" value="P:cell division"/>
    <property type="evidence" value="ECO:0007669"/>
    <property type="project" value="UniProtKB-KW"/>
</dbReference>
<keyword evidence="6" id="KW-0133">Cell shape</keyword>
<dbReference type="NCBIfam" id="NF006873">
    <property type="entry name" value="PRK09369.1"/>
    <property type="match status" value="1"/>
</dbReference>
<dbReference type="CDD" id="cd01555">
    <property type="entry name" value="UdpNAET"/>
    <property type="match status" value="1"/>
</dbReference>
<dbReference type="InterPro" id="IPR013792">
    <property type="entry name" value="RNA3'P_cycl/enolpyr_Trfase_a/b"/>
</dbReference>
<accession>A0A6I0FQI3</accession>
<dbReference type="GO" id="GO:0019277">
    <property type="term" value="P:UDP-N-acetylgalactosamine biosynthetic process"/>
    <property type="evidence" value="ECO:0007669"/>
    <property type="project" value="InterPro"/>
</dbReference>
<dbReference type="Pfam" id="PF00275">
    <property type="entry name" value="EPSP_synthase"/>
    <property type="match status" value="1"/>
</dbReference>
<dbReference type="EC" id="2.5.1.7" evidence="11 14"/>
<evidence type="ECO:0000256" key="2">
    <source>
        <dbReference type="ARBA" id="ARBA00004752"/>
    </source>
</evidence>
<keyword evidence="9" id="KW-0961">Cell wall biogenesis/degradation</keyword>
<dbReference type="GO" id="GO:0005737">
    <property type="term" value="C:cytoplasm"/>
    <property type="evidence" value="ECO:0007669"/>
    <property type="project" value="UniProtKB-SubCell"/>
</dbReference>
<dbReference type="PANTHER" id="PTHR43783:SF1">
    <property type="entry name" value="UDP-N-ACETYLGLUCOSAMINE 1-CARBOXYVINYLTRANSFERASE"/>
    <property type="match status" value="1"/>
</dbReference>
<keyword evidence="3" id="KW-0963">Cytoplasm</keyword>
<name>A0A6I0FQI3_9FIRM</name>
<sequence length="314" mass="33951">MLSQPGGCEIGPRPIDLHLRSLRELGANIEEKHGFLICEAKELKGAEIQLDFPSVGATENIILSAVFAKGTTIIRNAAKEPEIIDLERFINRMGGKVKGAGTATVTIEGVEKLHDVEHGIIPDRIVAGTYLVAAAITGGKIELTNVIPEHLQSVIYKLRESGCRVDVKNRAISLEAPDKLISIDSLKTLPYPGFPTDMQSQMMALMSVADGISIFVETIFENRFKHAEELTRMGANIKVNGRIALIKGVKRLTGAKVTAKDLRGGAALILAALAAEGETIIENIKHIDRGYDNIHGIIEGLGGKIIKRDTPIQD</sequence>
<keyword evidence="17" id="KW-1185">Reference proteome</keyword>
<evidence type="ECO:0000313" key="17">
    <source>
        <dbReference type="Proteomes" id="UP000432715"/>
    </source>
</evidence>
<dbReference type="Gene3D" id="3.65.10.10">
    <property type="entry name" value="Enolpyruvate transferase domain"/>
    <property type="match status" value="2"/>
</dbReference>
<organism evidence="16 17">
    <name type="scientific">Alkaliphilus pronyensis</name>
    <dbReference type="NCBI Taxonomy" id="1482732"/>
    <lineage>
        <taxon>Bacteria</taxon>
        <taxon>Bacillati</taxon>
        <taxon>Bacillota</taxon>
        <taxon>Clostridia</taxon>
        <taxon>Peptostreptococcales</taxon>
        <taxon>Natronincolaceae</taxon>
        <taxon>Alkaliphilus</taxon>
    </lineage>
</organism>
<comment type="caution">
    <text evidence="16">The sequence shown here is derived from an EMBL/GenBank/DDBJ whole genome shotgun (WGS) entry which is preliminary data.</text>
</comment>
<evidence type="ECO:0000256" key="11">
    <source>
        <dbReference type="ARBA" id="ARBA00039108"/>
    </source>
</evidence>
<dbReference type="GO" id="GO:0009252">
    <property type="term" value="P:peptidoglycan biosynthetic process"/>
    <property type="evidence" value="ECO:0007669"/>
    <property type="project" value="UniProtKB-UniRule"/>
</dbReference>
<evidence type="ECO:0000256" key="6">
    <source>
        <dbReference type="ARBA" id="ARBA00022960"/>
    </source>
</evidence>
<keyword evidence="5 16" id="KW-0808">Transferase</keyword>
<evidence type="ECO:0000259" key="15">
    <source>
        <dbReference type="Pfam" id="PF00275"/>
    </source>
</evidence>
<dbReference type="InterPro" id="IPR050068">
    <property type="entry name" value="MurA_subfamily"/>
</dbReference>
<dbReference type="InterPro" id="IPR001986">
    <property type="entry name" value="Enolpyruvate_Tfrase_dom"/>
</dbReference>
<gene>
    <name evidence="16" type="primary">murA</name>
    <name evidence="16" type="ORF">F8154_01445</name>
</gene>
<dbReference type="OrthoDB" id="9803760at2"/>
<comment type="catalytic activity">
    <reaction evidence="13">
        <text>phosphoenolpyruvate + UDP-N-acetyl-alpha-D-glucosamine = UDP-N-acetyl-3-O-(1-carboxyvinyl)-alpha-D-glucosamine + phosphate</text>
        <dbReference type="Rhea" id="RHEA:18681"/>
        <dbReference type="ChEBI" id="CHEBI:43474"/>
        <dbReference type="ChEBI" id="CHEBI:57705"/>
        <dbReference type="ChEBI" id="CHEBI:58702"/>
        <dbReference type="ChEBI" id="CHEBI:68483"/>
        <dbReference type="EC" id="2.5.1.7"/>
    </reaction>
</comment>
<dbReference type="EMBL" id="WBZC01000004">
    <property type="protein sequence ID" value="KAB3538584.1"/>
    <property type="molecule type" value="Genomic_DNA"/>
</dbReference>
<evidence type="ECO:0000256" key="1">
    <source>
        <dbReference type="ARBA" id="ARBA00004496"/>
    </source>
</evidence>
<evidence type="ECO:0000256" key="13">
    <source>
        <dbReference type="ARBA" id="ARBA00047527"/>
    </source>
</evidence>
<dbReference type="GO" id="GO:0071555">
    <property type="term" value="P:cell wall organization"/>
    <property type="evidence" value="ECO:0007669"/>
    <property type="project" value="UniProtKB-KW"/>
</dbReference>
<keyword evidence="4" id="KW-0132">Cell division</keyword>
<reference evidence="16 17" key="1">
    <citation type="submission" date="2019-10" db="EMBL/GenBank/DDBJ databases">
        <title>Alkaliphilus serpentinus sp. nov. and Alkaliphilus pronyensis sp. nov., two novel anaerobic alkaliphilic species isolated from the serpentinized-hosted hydrothermal field of the Prony Bay (New Caledonia).</title>
        <authorList>
            <person name="Postec A."/>
        </authorList>
    </citation>
    <scope>NUCLEOTIDE SEQUENCE [LARGE SCALE GENOMIC DNA]</scope>
    <source>
        <strain evidence="16 17">LacV</strain>
    </source>
</reference>
<proteinExistence type="inferred from homology"/>
<dbReference type="PANTHER" id="PTHR43783">
    <property type="entry name" value="UDP-N-ACETYLGLUCOSAMINE 1-CARBOXYVINYLTRANSFERASE"/>
    <property type="match status" value="1"/>
</dbReference>
<dbReference type="SUPFAM" id="SSF55205">
    <property type="entry name" value="EPT/RTPC-like"/>
    <property type="match status" value="1"/>
</dbReference>
<evidence type="ECO:0000256" key="9">
    <source>
        <dbReference type="ARBA" id="ARBA00023316"/>
    </source>
</evidence>
<evidence type="ECO:0000256" key="10">
    <source>
        <dbReference type="ARBA" id="ARBA00038367"/>
    </source>
</evidence>
<comment type="pathway">
    <text evidence="2">Cell wall biogenesis; peptidoglycan biosynthesis.</text>
</comment>
<evidence type="ECO:0000256" key="7">
    <source>
        <dbReference type="ARBA" id="ARBA00022984"/>
    </source>
</evidence>
<evidence type="ECO:0000256" key="5">
    <source>
        <dbReference type="ARBA" id="ARBA00022679"/>
    </source>
</evidence>
<dbReference type="InterPro" id="IPR005750">
    <property type="entry name" value="UDP_GlcNAc_COvinyl_MurA"/>
</dbReference>
<evidence type="ECO:0000256" key="12">
    <source>
        <dbReference type="ARBA" id="ARBA00039754"/>
    </source>
</evidence>
<protein>
    <recommendedName>
        <fullName evidence="12 14">UDP-N-acetylglucosamine 1-carboxyvinyltransferase</fullName>
        <ecNumber evidence="11 14">2.5.1.7</ecNumber>
    </recommendedName>
</protein>
<comment type="similarity">
    <text evidence="10">Belongs to the EPSP synthase family. MurA subfamily.</text>
</comment>
<evidence type="ECO:0000313" key="16">
    <source>
        <dbReference type="EMBL" id="KAB3538584.1"/>
    </source>
</evidence>
<keyword evidence="8" id="KW-0131">Cell cycle</keyword>
<dbReference type="InterPro" id="IPR036968">
    <property type="entry name" value="Enolpyruvate_Tfrase_sf"/>
</dbReference>
<evidence type="ECO:0000256" key="4">
    <source>
        <dbReference type="ARBA" id="ARBA00022618"/>
    </source>
</evidence>
<dbReference type="GO" id="GO:0008760">
    <property type="term" value="F:UDP-N-acetylglucosamine 1-carboxyvinyltransferase activity"/>
    <property type="evidence" value="ECO:0007669"/>
    <property type="project" value="UniProtKB-UniRule"/>
</dbReference>
<evidence type="ECO:0000256" key="8">
    <source>
        <dbReference type="ARBA" id="ARBA00023306"/>
    </source>
</evidence>
<dbReference type="GO" id="GO:0008360">
    <property type="term" value="P:regulation of cell shape"/>
    <property type="evidence" value="ECO:0007669"/>
    <property type="project" value="UniProtKB-KW"/>
</dbReference>
<feature type="domain" description="Enolpyruvate transferase" evidence="15">
    <location>
        <begin position="5"/>
        <end position="295"/>
    </location>
</feature>
<evidence type="ECO:0000256" key="14">
    <source>
        <dbReference type="NCBIfam" id="TIGR01072"/>
    </source>
</evidence>
<evidence type="ECO:0000256" key="3">
    <source>
        <dbReference type="ARBA" id="ARBA00022490"/>
    </source>
</evidence>
<dbReference type="RefSeq" id="WP_151859811.1">
    <property type="nucleotide sequence ID" value="NZ_WBZC01000004.1"/>
</dbReference>
<dbReference type="NCBIfam" id="TIGR01072">
    <property type="entry name" value="murA"/>
    <property type="match status" value="1"/>
</dbReference>
<dbReference type="Proteomes" id="UP000432715">
    <property type="component" value="Unassembled WGS sequence"/>
</dbReference>
<comment type="subcellular location">
    <subcellularLocation>
        <location evidence="1">Cytoplasm</location>
    </subcellularLocation>
</comment>
<keyword evidence="7" id="KW-0573">Peptidoglycan synthesis</keyword>